<keyword evidence="1" id="KW-0812">Transmembrane</keyword>
<protein>
    <submittedName>
        <fullName evidence="2">Putative membrane protein</fullName>
    </submittedName>
</protein>
<feature type="transmembrane region" description="Helical" evidence="1">
    <location>
        <begin position="50"/>
        <end position="72"/>
    </location>
</feature>
<dbReference type="AlphaFoldDB" id="A0A841KZ99"/>
<dbReference type="EMBL" id="JACHEN010000007">
    <property type="protein sequence ID" value="MBB6215455.1"/>
    <property type="molecule type" value="Genomic_DNA"/>
</dbReference>
<evidence type="ECO:0000313" key="2">
    <source>
        <dbReference type="EMBL" id="MBB6215455.1"/>
    </source>
</evidence>
<organism evidence="2 3">
    <name type="scientific">Anaerosolibacter carboniphilus</name>
    <dbReference type="NCBI Taxonomy" id="1417629"/>
    <lineage>
        <taxon>Bacteria</taxon>
        <taxon>Bacillati</taxon>
        <taxon>Bacillota</taxon>
        <taxon>Clostridia</taxon>
        <taxon>Peptostreptococcales</taxon>
        <taxon>Thermotaleaceae</taxon>
        <taxon>Anaerosolibacter</taxon>
    </lineage>
</organism>
<proteinExistence type="predicted"/>
<feature type="transmembrane region" description="Helical" evidence="1">
    <location>
        <begin position="7"/>
        <end position="30"/>
    </location>
</feature>
<keyword evidence="1" id="KW-0472">Membrane</keyword>
<keyword evidence="1" id="KW-1133">Transmembrane helix</keyword>
<sequence>MQNKRTILYMLLIVLGVIFIYNFIFAPMFFQQNLEMGMGMHSKMRMYNNYNYSMTFWIIILIAIAIGGFILLDRLQKQSGIKKCGKCGFDIESERWKICPICGSHINRKG</sequence>
<gene>
    <name evidence="2" type="ORF">HNQ80_001544</name>
</gene>
<name>A0A841KZ99_9FIRM</name>
<evidence type="ECO:0000256" key="1">
    <source>
        <dbReference type="SAM" id="Phobius"/>
    </source>
</evidence>
<dbReference type="RefSeq" id="WP_184309756.1">
    <property type="nucleotide sequence ID" value="NZ_JACHEN010000007.1"/>
</dbReference>
<accession>A0A841KZ99</accession>
<comment type="caution">
    <text evidence="2">The sequence shown here is derived from an EMBL/GenBank/DDBJ whole genome shotgun (WGS) entry which is preliminary data.</text>
</comment>
<reference evidence="2 3" key="1">
    <citation type="submission" date="2020-08" db="EMBL/GenBank/DDBJ databases">
        <title>Genomic Encyclopedia of Type Strains, Phase IV (KMG-IV): sequencing the most valuable type-strain genomes for metagenomic binning, comparative biology and taxonomic classification.</title>
        <authorList>
            <person name="Goeker M."/>
        </authorList>
    </citation>
    <scope>NUCLEOTIDE SEQUENCE [LARGE SCALE GENOMIC DNA]</scope>
    <source>
        <strain evidence="2 3">DSM 103526</strain>
    </source>
</reference>
<keyword evidence="3" id="KW-1185">Reference proteome</keyword>
<dbReference type="Proteomes" id="UP000579281">
    <property type="component" value="Unassembled WGS sequence"/>
</dbReference>
<evidence type="ECO:0000313" key="3">
    <source>
        <dbReference type="Proteomes" id="UP000579281"/>
    </source>
</evidence>